<evidence type="ECO:0000259" key="3">
    <source>
        <dbReference type="PROSITE" id="PS50011"/>
    </source>
</evidence>
<protein>
    <recommendedName>
        <fullName evidence="3">Protein kinase domain-containing protein</fullName>
    </recommendedName>
</protein>
<dbReference type="GO" id="GO:0004672">
    <property type="term" value="F:protein kinase activity"/>
    <property type="evidence" value="ECO:0007669"/>
    <property type="project" value="InterPro"/>
</dbReference>
<dbReference type="InterPro" id="IPR011009">
    <property type="entry name" value="Kinase-like_dom_sf"/>
</dbReference>
<dbReference type="PANTHER" id="PTHR23060:SF2">
    <property type="entry name" value="RHO GTPASE ACTIVATING PROTEIN 33, OPPOSITE STRAND"/>
    <property type="match status" value="1"/>
</dbReference>
<sequence length="783" mass="83500">MPKPPVLPPCCPTSLGYVAEPGSLAGQLLQHATDGRLRKAKKLLKRGVDVDGQNTAGQTGLFVAALLGHTAVARLFLRFRADPNHRCYDGSTPVHAAAFSCQRPLFAQVLEAGGDLRLHDQQGRTPQDWAEQAGSDQNAEVLAFIQQCRARMVGLTQHGEQGATQTLSSRIGGSPRSLRSSFSSLLAASFWSLGSSRTDWSGRGPVAGFGQLCPSGPLRPSFASVTPIADPDELLRAEAEPDRSYENGPYTLMSNCLWKGQLVTLRGLKPEPPGSRPHGPTDLLVAEQQHCSHLHHPHLLLLLAVSPSLDLREVRLVFERVEMGSLYWALHQEAPHPPAPPSCLAALRLLLQLCEALLFLHGQGYVHRALTSHAVQLVRPGLAKLGSLEYMQPRARTGSGDPTPPPELYNWLSPEVIRDRPASTTSDLYSFCAVTQEIFTGAVPWYGAEGAAVRQWVQAGRSLAPDACVPPPCYEVVRAGLAFRERERCGSLPDIRYVLRKALQEAMGQPGGPLSLSPRRLCAWAGEAWTPLECLPAAPAGESHGVWVGWTEGTDARPSPPPLCTPEPLYYEVGDGSPERAAADGSTGQWAELGSGSPVPGLQGKGQPSPLARQATAASDSSLEVESSSQEGTRGCESGSPGSGTMEPARPPALPCVSSLQASACLLEQAQASLETLERRFAAGIQALQDLVSLQGTRPAQPRCGRPGAGQTGATRACCSLGALQGSGQPPMAPAGERSRARPLQTLIDFSTWVRMQEQQQGLGHPDLAREPALDSPFGTLQS</sequence>
<dbReference type="Pfam" id="PF12796">
    <property type="entry name" value="Ank_2"/>
    <property type="match status" value="1"/>
</dbReference>
<accession>A0A9D3X0M9</accession>
<dbReference type="InterPro" id="IPR036770">
    <property type="entry name" value="Ankyrin_rpt-contain_sf"/>
</dbReference>
<organism evidence="4 5">
    <name type="scientific">Mauremys mutica</name>
    <name type="common">yellowpond turtle</name>
    <dbReference type="NCBI Taxonomy" id="74926"/>
    <lineage>
        <taxon>Eukaryota</taxon>
        <taxon>Metazoa</taxon>
        <taxon>Chordata</taxon>
        <taxon>Craniata</taxon>
        <taxon>Vertebrata</taxon>
        <taxon>Euteleostomi</taxon>
        <taxon>Archelosauria</taxon>
        <taxon>Testudinata</taxon>
        <taxon>Testudines</taxon>
        <taxon>Cryptodira</taxon>
        <taxon>Durocryptodira</taxon>
        <taxon>Testudinoidea</taxon>
        <taxon>Geoemydidae</taxon>
        <taxon>Geoemydinae</taxon>
        <taxon>Mauremys</taxon>
    </lineage>
</organism>
<dbReference type="GO" id="GO:0000776">
    <property type="term" value="C:kinetochore"/>
    <property type="evidence" value="ECO:0007669"/>
    <property type="project" value="TreeGrafter"/>
</dbReference>
<gene>
    <name evidence="4" type="ORF">KIL84_007192</name>
</gene>
<dbReference type="GO" id="GO:0005524">
    <property type="term" value="F:ATP binding"/>
    <property type="evidence" value="ECO:0007669"/>
    <property type="project" value="InterPro"/>
</dbReference>
<dbReference type="InterPro" id="IPR039339">
    <property type="entry name" value="Tex14"/>
</dbReference>
<dbReference type="Gene3D" id="1.25.40.20">
    <property type="entry name" value="Ankyrin repeat-containing domain"/>
    <property type="match status" value="1"/>
</dbReference>
<dbReference type="GO" id="GO:0051306">
    <property type="term" value="P:mitotic sister chromatid separation"/>
    <property type="evidence" value="ECO:0007669"/>
    <property type="project" value="InterPro"/>
</dbReference>
<dbReference type="Proteomes" id="UP000827986">
    <property type="component" value="Unassembled WGS sequence"/>
</dbReference>
<feature type="region of interest" description="Disordered" evidence="2">
    <location>
        <begin position="551"/>
        <end position="652"/>
    </location>
</feature>
<dbReference type="PROSITE" id="PS50011">
    <property type="entry name" value="PROTEIN_KINASE_DOM"/>
    <property type="match status" value="1"/>
</dbReference>
<dbReference type="Pfam" id="PF07714">
    <property type="entry name" value="PK_Tyr_Ser-Thr"/>
    <property type="match status" value="1"/>
</dbReference>
<name>A0A9D3X0M9_9SAUR</name>
<dbReference type="GO" id="GO:0030496">
    <property type="term" value="C:midbody"/>
    <property type="evidence" value="ECO:0007669"/>
    <property type="project" value="TreeGrafter"/>
</dbReference>
<evidence type="ECO:0000256" key="1">
    <source>
        <dbReference type="PROSITE-ProRule" id="PRU00023"/>
    </source>
</evidence>
<dbReference type="SUPFAM" id="SSF48403">
    <property type="entry name" value="Ankyrin repeat"/>
    <property type="match status" value="1"/>
</dbReference>
<evidence type="ECO:0000313" key="5">
    <source>
        <dbReference type="Proteomes" id="UP000827986"/>
    </source>
</evidence>
<dbReference type="SMART" id="SM00248">
    <property type="entry name" value="ANK"/>
    <property type="match status" value="2"/>
</dbReference>
<dbReference type="InterPro" id="IPR000719">
    <property type="entry name" value="Prot_kinase_dom"/>
</dbReference>
<reference evidence="4" key="1">
    <citation type="submission" date="2021-09" db="EMBL/GenBank/DDBJ databases">
        <title>The genome of Mauremys mutica provides insights into the evolution of semi-aquatic lifestyle.</title>
        <authorList>
            <person name="Gong S."/>
            <person name="Gao Y."/>
        </authorList>
    </citation>
    <scope>NUCLEOTIDE SEQUENCE</scope>
    <source>
        <strain evidence="4">MM-2020</strain>
        <tissue evidence="4">Muscle</tissue>
    </source>
</reference>
<feature type="domain" description="Protein kinase" evidence="3">
    <location>
        <begin position="239"/>
        <end position="503"/>
    </location>
</feature>
<dbReference type="SUPFAM" id="SSF56112">
    <property type="entry name" value="Protein kinase-like (PK-like)"/>
    <property type="match status" value="1"/>
</dbReference>
<dbReference type="GO" id="GO:0043063">
    <property type="term" value="P:intercellular bridge organization"/>
    <property type="evidence" value="ECO:0007669"/>
    <property type="project" value="InterPro"/>
</dbReference>
<proteinExistence type="predicted"/>
<dbReference type="GO" id="GO:0045171">
    <property type="term" value="C:intercellular bridge"/>
    <property type="evidence" value="ECO:0007669"/>
    <property type="project" value="TreeGrafter"/>
</dbReference>
<dbReference type="EMBL" id="JAHDVG010000483">
    <property type="protein sequence ID" value="KAH1171574.1"/>
    <property type="molecule type" value="Genomic_DNA"/>
</dbReference>
<dbReference type="Gene3D" id="1.10.510.10">
    <property type="entry name" value="Transferase(Phosphotransferase) domain 1"/>
    <property type="match status" value="1"/>
</dbReference>
<feature type="region of interest" description="Disordered" evidence="2">
    <location>
        <begin position="758"/>
        <end position="783"/>
    </location>
</feature>
<dbReference type="InterPro" id="IPR001245">
    <property type="entry name" value="Ser-Thr/Tyr_kinase_cat_dom"/>
</dbReference>
<feature type="compositionally biased region" description="Low complexity" evidence="2">
    <location>
        <begin position="619"/>
        <end position="631"/>
    </location>
</feature>
<dbReference type="PROSITE" id="PS50088">
    <property type="entry name" value="ANK_REPEAT"/>
    <property type="match status" value="1"/>
</dbReference>
<dbReference type="AlphaFoldDB" id="A0A9D3X0M9"/>
<dbReference type="InterPro" id="IPR002110">
    <property type="entry name" value="Ankyrin_rpt"/>
</dbReference>
<feature type="repeat" description="ANK" evidence="1">
    <location>
        <begin position="89"/>
        <end position="121"/>
    </location>
</feature>
<comment type="caution">
    <text evidence="4">The sequence shown here is derived from an EMBL/GenBank/DDBJ whole genome shotgun (WGS) entry which is preliminary data.</text>
</comment>
<dbReference type="PANTHER" id="PTHR23060">
    <property type="entry name" value="TESTIS EXPRESSED GENE 14"/>
    <property type="match status" value="1"/>
</dbReference>
<dbReference type="GO" id="GO:0007140">
    <property type="term" value="P:male meiotic nuclear division"/>
    <property type="evidence" value="ECO:0007669"/>
    <property type="project" value="InterPro"/>
</dbReference>
<keyword evidence="1" id="KW-0040">ANK repeat</keyword>
<evidence type="ECO:0000313" key="4">
    <source>
        <dbReference type="EMBL" id="KAH1171574.1"/>
    </source>
</evidence>
<dbReference type="GO" id="GO:0007094">
    <property type="term" value="P:mitotic spindle assembly checkpoint signaling"/>
    <property type="evidence" value="ECO:0007669"/>
    <property type="project" value="InterPro"/>
</dbReference>
<evidence type="ECO:0000256" key="2">
    <source>
        <dbReference type="SAM" id="MobiDB-lite"/>
    </source>
</evidence>
<dbReference type="GO" id="GO:0008608">
    <property type="term" value="P:attachment of spindle microtubules to kinetochore"/>
    <property type="evidence" value="ECO:0007669"/>
    <property type="project" value="InterPro"/>
</dbReference>
<keyword evidence="5" id="KW-1185">Reference proteome</keyword>